<name>A0A6A5KDX8_9PLEO</name>
<keyword evidence="3" id="KW-1185">Reference proteome</keyword>
<organism evidence="2 3">
    <name type="scientific">Decorospora gaudefroyi</name>
    <dbReference type="NCBI Taxonomy" id="184978"/>
    <lineage>
        <taxon>Eukaryota</taxon>
        <taxon>Fungi</taxon>
        <taxon>Dikarya</taxon>
        <taxon>Ascomycota</taxon>
        <taxon>Pezizomycotina</taxon>
        <taxon>Dothideomycetes</taxon>
        <taxon>Pleosporomycetidae</taxon>
        <taxon>Pleosporales</taxon>
        <taxon>Pleosporineae</taxon>
        <taxon>Pleosporaceae</taxon>
        <taxon>Decorospora</taxon>
    </lineage>
</organism>
<sequence>MLYRNSPGPEPRHTPSHQHQTSTKTSTRHNATKIDLILDAIAAIKAREPGESFSYREVAKRFGVNRSTLSRRH</sequence>
<dbReference type="EMBL" id="ML975300">
    <property type="protein sequence ID" value="KAF1834519.1"/>
    <property type="molecule type" value="Genomic_DNA"/>
</dbReference>
<evidence type="ECO:0000313" key="2">
    <source>
        <dbReference type="EMBL" id="KAF1834519.1"/>
    </source>
</evidence>
<accession>A0A6A5KDX8</accession>
<dbReference type="SUPFAM" id="SSF46689">
    <property type="entry name" value="Homeodomain-like"/>
    <property type="match status" value="1"/>
</dbReference>
<protein>
    <submittedName>
        <fullName evidence="2">Uncharacterized protein</fullName>
    </submittedName>
</protein>
<evidence type="ECO:0000313" key="3">
    <source>
        <dbReference type="Proteomes" id="UP000800040"/>
    </source>
</evidence>
<dbReference type="InterPro" id="IPR009057">
    <property type="entry name" value="Homeodomain-like_sf"/>
</dbReference>
<gene>
    <name evidence="2" type="ORF">BDW02DRAFT_497957</name>
</gene>
<reference evidence="2" key="1">
    <citation type="submission" date="2020-01" db="EMBL/GenBank/DDBJ databases">
        <authorList>
            <consortium name="DOE Joint Genome Institute"/>
            <person name="Haridas S."/>
            <person name="Albert R."/>
            <person name="Binder M."/>
            <person name="Bloem J."/>
            <person name="Labutti K."/>
            <person name="Salamov A."/>
            <person name="Andreopoulos B."/>
            <person name="Baker S.E."/>
            <person name="Barry K."/>
            <person name="Bills G."/>
            <person name="Bluhm B.H."/>
            <person name="Cannon C."/>
            <person name="Castanera R."/>
            <person name="Culley D.E."/>
            <person name="Daum C."/>
            <person name="Ezra D."/>
            <person name="Gonzalez J.B."/>
            <person name="Henrissat B."/>
            <person name="Kuo A."/>
            <person name="Liang C."/>
            <person name="Lipzen A."/>
            <person name="Lutzoni F."/>
            <person name="Magnuson J."/>
            <person name="Mondo S."/>
            <person name="Nolan M."/>
            <person name="Ohm R."/>
            <person name="Pangilinan J."/>
            <person name="Park H.-J."/>
            <person name="Ramirez L."/>
            <person name="Alfaro M."/>
            <person name="Sun H."/>
            <person name="Tritt A."/>
            <person name="Yoshinaga Y."/>
            <person name="Zwiers L.-H."/>
            <person name="Turgeon B.G."/>
            <person name="Goodwin S.B."/>
            <person name="Spatafora J.W."/>
            <person name="Crous P.W."/>
            <person name="Grigoriev I.V."/>
        </authorList>
    </citation>
    <scope>NUCLEOTIDE SEQUENCE</scope>
    <source>
        <strain evidence="2">P77</strain>
    </source>
</reference>
<dbReference type="Proteomes" id="UP000800040">
    <property type="component" value="Unassembled WGS sequence"/>
</dbReference>
<feature type="region of interest" description="Disordered" evidence="1">
    <location>
        <begin position="1"/>
        <end position="31"/>
    </location>
</feature>
<evidence type="ECO:0000256" key="1">
    <source>
        <dbReference type="SAM" id="MobiDB-lite"/>
    </source>
</evidence>
<proteinExistence type="predicted"/>
<dbReference type="AlphaFoldDB" id="A0A6A5KDX8"/>